<feature type="transmembrane region" description="Helical" evidence="5">
    <location>
        <begin position="26"/>
        <end position="47"/>
    </location>
</feature>
<dbReference type="Pfam" id="PF00916">
    <property type="entry name" value="Sulfate_transp"/>
    <property type="match status" value="1"/>
</dbReference>
<accession>A0A832J4J9</accession>
<gene>
    <name evidence="7" type="ORF">ENJ65_04880</name>
</gene>
<feature type="transmembrane region" description="Helical" evidence="5">
    <location>
        <begin position="218"/>
        <end position="239"/>
    </location>
</feature>
<keyword evidence="4 5" id="KW-0472">Membrane</keyword>
<name>A0A832J4J9_9GAMM</name>
<feature type="transmembrane region" description="Helical" evidence="5">
    <location>
        <begin position="180"/>
        <end position="198"/>
    </location>
</feature>
<sequence length="269" mass="28492">MNKSKSLLPIMDWLPKYRREQLGGDINAGIIVTIVLIPQAMAYAMLAGLPPEIGLYSCLLPIILYALFGSSRTLAIGPVGLVSLIVGSTIMEMNLQGQAQALTVAITLACMSGILLLLMRILTLGSVINFISHPVLSGFTSAAAVLIILSQLKHLLGLETPRAVHLPEALTTIISHLNETNPVTALLGLGSIAIMLLLRSGWLRQFAELKQSAKVIDIIARAGPLIVVSGTIIIVWRFALDSNANVNIVGTIPAGLPALSIPSVDIAMV</sequence>
<dbReference type="GO" id="GO:0016020">
    <property type="term" value="C:membrane"/>
    <property type="evidence" value="ECO:0007669"/>
    <property type="project" value="UniProtKB-SubCell"/>
</dbReference>
<evidence type="ECO:0000259" key="6">
    <source>
        <dbReference type="Pfam" id="PF00916"/>
    </source>
</evidence>
<reference evidence="7" key="1">
    <citation type="journal article" date="2020" name="mSystems">
        <title>Genome- and Community-Level Interaction Insights into Carbon Utilization and Element Cycling Functions of Hydrothermarchaeota in Hydrothermal Sediment.</title>
        <authorList>
            <person name="Zhou Z."/>
            <person name="Liu Y."/>
            <person name="Xu W."/>
            <person name="Pan J."/>
            <person name="Luo Z.H."/>
            <person name="Li M."/>
        </authorList>
    </citation>
    <scope>NUCLEOTIDE SEQUENCE [LARGE SCALE GENOMIC DNA]</scope>
    <source>
        <strain evidence="7">HyVt-505</strain>
    </source>
</reference>
<dbReference type="InterPro" id="IPR001902">
    <property type="entry name" value="SLC26A/SulP_fam"/>
</dbReference>
<dbReference type="InterPro" id="IPR011547">
    <property type="entry name" value="SLC26A/SulP_dom"/>
</dbReference>
<keyword evidence="2 5" id="KW-0812">Transmembrane</keyword>
<evidence type="ECO:0000256" key="3">
    <source>
        <dbReference type="ARBA" id="ARBA00022989"/>
    </source>
</evidence>
<evidence type="ECO:0000256" key="5">
    <source>
        <dbReference type="SAM" id="Phobius"/>
    </source>
</evidence>
<feature type="domain" description="SLC26A/SulP transporter" evidence="6">
    <location>
        <begin position="23"/>
        <end position="265"/>
    </location>
</feature>
<dbReference type="AlphaFoldDB" id="A0A832J4J9"/>
<evidence type="ECO:0000256" key="1">
    <source>
        <dbReference type="ARBA" id="ARBA00004141"/>
    </source>
</evidence>
<evidence type="ECO:0000256" key="2">
    <source>
        <dbReference type="ARBA" id="ARBA00022692"/>
    </source>
</evidence>
<keyword evidence="3 5" id="KW-1133">Transmembrane helix</keyword>
<organism evidence="7">
    <name type="scientific">Candidatus Tenderia electrophaga</name>
    <dbReference type="NCBI Taxonomy" id="1748243"/>
    <lineage>
        <taxon>Bacteria</taxon>
        <taxon>Pseudomonadati</taxon>
        <taxon>Pseudomonadota</taxon>
        <taxon>Gammaproteobacteria</taxon>
        <taxon>Candidatus Tenderiales</taxon>
        <taxon>Candidatus Tenderiaceae</taxon>
        <taxon>Candidatus Tenderia</taxon>
    </lineage>
</organism>
<dbReference type="EMBL" id="DRNF01000307">
    <property type="protein sequence ID" value="HHJ80949.1"/>
    <property type="molecule type" value="Genomic_DNA"/>
</dbReference>
<comment type="caution">
    <text evidence="7">The sequence shown here is derived from an EMBL/GenBank/DDBJ whole genome shotgun (WGS) entry which is preliminary data.</text>
</comment>
<evidence type="ECO:0000313" key="7">
    <source>
        <dbReference type="EMBL" id="HHJ80949.1"/>
    </source>
</evidence>
<feature type="transmembrane region" description="Helical" evidence="5">
    <location>
        <begin position="130"/>
        <end position="152"/>
    </location>
</feature>
<protein>
    <submittedName>
        <fullName evidence="7">Sodium-independent anion transporter</fullName>
    </submittedName>
</protein>
<dbReference type="PANTHER" id="PTHR11814">
    <property type="entry name" value="SULFATE TRANSPORTER"/>
    <property type="match status" value="1"/>
</dbReference>
<feature type="non-terminal residue" evidence="7">
    <location>
        <position position="269"/>
    </location>
</feature>
<dbReference type="Proteomes" id="UP000885832">
    <property type="component" value="Unassembled WGS sequence"/>
</dbReference>
<feature type="transmembrane region" description="Helical" evidence="5">
    <location>
        <begin position="99"/>
        <end position="118"/>
    </location>
</feature>
<proteinExistence type="predicted"/>
<feature type="transmembrane region" description="Helical" evidence="5">
    <location>
        <begin position="75"/>
        <end position="93"/>
    </location>
</feature>
<dbReference type="GO" id="GO:0055085">
    <property type="term" value="P:transmembrane transport"/>
    <property type="evidence" value="ECO:0007669"/>
    <property type="project" value="InterPro"/>
</dbReference>
<evidence type="ECO:0000256" key="4">
    <source>
        <dbReference type="ARBA" id="ARBA00023136"/>
    </source>
</evidence>
<comment type="subcellular location">
    <subcellularLocation>
        <location evidence="1">Membrane</location>
        <topology evidence="1">Multi-pass membrane protein</topology>
    </subcellularLocation>
</comment>